<dbReference type="AlphaFoldDB" id="M2W7W6"/>
<dbReference type="Proteomes" id="UP000030680">
    <property type="component" value="Unassembled WGS sequence"/>
</dbReference>
<name>M2W7W6_GALSU</name>
<dbReference type="KEGG" id="gsl:Gasu_09860"/>
<evidence type="ECO:0000256" key="1">
    <source>
        <dbReference type="SAM" id="Coils"/>
    </source>
</evidence>
<organism evidence="2 3">
    <name type="scientific">Galdieria sulphuraria</name>
    <name type="common">Red alga</name>
    <dbReference type="NCBI Taxonomy" id="130081"/>
    <lineage>
        <taxon>Eukaryota</taxon>
        <taxon>Rhodophyta</taxon>
        <taxon>Bangiophyceae</taxon>
        <taxon>Galdieriales</taxon>
        <taxon>Galdieriaceae</taxon>
        <taxon>Galdieria</taxon>
    </lineage>
</organism>
<gene>
    <name evidence="2" type="ORF">Gasu_09860</name>
</gene>
<feature type="coiled-coil region" evidence="1">
    <location>
        <begin position="223"/>
        <end position="267"/>
    </location>
</feature>
<dbReference type="Gramene" id="EME31921">
    <property type="protein sequence ID" value="EME31921"/>
    <property type="gene ID" value="Gasu_09860"/>
</dbReference>
<keyword evidence="3" id="KW-1185">Reference proteome</keyword>
<proteinExistence type="predicted"/>
<sequence length="301" mass="35913">MIRTPSHKWFVSHKKQLVTLRVCLPKVPFHLIDLQVEPTHISLNTFRFSRKYQLDVKFPEECKVNPYRANAFSTDKGYILVNVPFAHKEEESSPSRNIADDLAEEKQICKGREESSEIQKEEQTPFLMEKLPLFRSVYKQFCQRLMRDIPSAYRRRRILLSFRSSFFSYLRGNLSLWELKQIVNRFRKTSRKSVSSRQLKCDDDIPQKVSQPKPTKDMLLRVAEEVGSKVDNVQQMKNEKERELSMLFQSRQQKKELRRERRRLKRKFAKNLAHQRIVQPSEVVQFQRKTRDPVVQFSVHT</sequence>
<dbReference type="EMBL" id="KB454489">
    <property type="protein sequence ID" value="EME31921.1"/>
    <property type="molecule type" value="Genomic_DNA"/>
</dbReference>
<dbReference type="OrthoDB" id="10250420at2759"/>
<protein>
    <submittedName>
        <fullName evidence="2">Uncharacterized protein</fullName>
    </submittedName>
</protein>
<dbReference type="GeneID" id="17090530"/>
<reference evidence="3" key="1">
    <citation type="journal article" date="2013" name="Science">
        <title>Gene transfer from bacteria and archaea facilitated evolution of an extremophilic eukaryote.</title>
        <authorList>
            <person name="Schonknecht G."/>
            <person name="Chen W.H."/>
            <person name="Ternes C.M."/>
            <person name="Barbier G.G."/>
            <person name="Shrestha R.P."/>
            <person name="Stanke M."/>
            <person name="Brautigam A."/>
            <person name="Baker B.J."/>
            <person name="Banfield J.F."/>
            <person name="Garavito R.M."/>
            <person name="Carr K."/>
            <person name="Wilkerson C."/>
            <person name="Rensing S.A."/>
            <person name="Gagneul D."/>
            <person name="Dickenson N.E."/>
            <person name="Oesterhelt C."/>
            <person name="Lercher M.J."/>
            <person name="Weber A.P."/>
        </authorList>
    </citation>
    <scope>NUCLEOTIDE SEQUENCE [LARGE SCALE GENOMIC DNA]</scope>
    <source>
        <strain evidence="3">074W</strain>
    </source>
</reference>
<evidence type="ECO:0000313" key="2">
    <source>
        <dbReference type="EMBL" id="EME31921.1"/>
    </source>
</evidence>
<dbReference type="RefSeq" id="XP_005708441.1">
    <property type="nucleotide sequence ID" value="XM_005708384.1"/>
</dbReference>
<evidence type="ECO:0000313" key="3">
    <source>
        <dbReference type="Proteomes" id="UP000030680"/>
    </source>
</evidence>
<accession>M2W7W6</accession>
<keyword evidence="1" id="KW-0175">Coiled coil</keyword>